<name>A0ABT2NU22_9RHOB</name>
<evidence type="ECO:0000256" key="1">
    <source>
        <dbReference type="SAM" id="SignalP"/>
    </source>
</evidence>
<organism evidence="2 3">
    <name type="scientific">Albidovulum sediminis</name>
    <dbReference type="NCBI Taxonomy" id="3066345"/>
    <lineage>
        <taxon>Bacteria</taxon>
        <taxon>Pseudomonadati</taxon>
        <taxon>Pseudomonadota</taxon>
        <taxon>Alphaproteobacteria</taxon>
        <taxon>Rhodobacterales</taxon>
        <taxon>Paracoccaceae</taxon>
        <taxon>Albidovulum</taxon>
    </lineage>
</organism>
<gene>
    <name evidence="2" type="ORF">N5I32_18035</name>
</gene>
<accession>A0ABT2NU22</accession>
<dbReference type="Proteomes" id="UP001205601">
    <property type="component" value="Unassembled WGS sequence"/>
</dbReference>
<sequence length="77" mass="7912">MKNLVLSALLLGLAAPAAFAYSADGQTLPSTDRAEIKRIVPNANLDNLTADQAAALGAALYSGDQSERAGSIRAILN</sequence>
<comment type="caution">
    <text evidence="2">The sequence shown here is derived from an EMBL/GenBank/DDBJ whole genome shotgun (WGS) entry which is preliminary data.</text>
</comment>
<feature type="signal peptide" evidence="1">
    <location>
        <begin position="1"/>
        <end position="20"/>
    </location>
</feature>
<evidence type="ECO:0000313" key="3">
    <source>
        <dbReference type="Proteomes" id="UP001205601"/>
    </source>
</evidence>
<evidence type="ECO:0000313" key="2">
    <source>
        <dbReference type="EMBL" id="MCT8331424.1"/>
    </source>
</evidence>
<keyword evidence="3" id="KW-1185">Reference proteome</keyword>
<keyword evidence="1" id="KW-0732">Signal</keyword>
<feature type="chain" id="PRO_5047059718" evidence="1">
    <location>
        <begin position="21"/>
        <end position="77"/>
    </location>
</feature>
<dbReference type="RefSeq" id="WP_261497334.1">
    <property type="nucleotide sequence ID" value="NZ_JAOCQF010000004.1"/>
</dbReference>
<proteinExistence type="predicted"/>
<dbReference type="EMBL" id="JAOCQF010000004">
    <property type="protein sequence ID" value="MCT8331424.1"/>
    <property type="molecule type" value="Genomic_DNA"/>
</dbReference>
<reference evidence="3" key="1">
    <citation type="submission" date="2023-07" db="EMBL/GenBank/DDBJ databases">
        <title>Defluviimonas sediminis sp. nov., isolated from mangrove sediment.</title>
        <authorList>
            <person name="Liu L."/>
            <person name="Li J."/>
            <person name="Huang Y."/>
            <person name="Pan J."/>
            <person name="Li M."/>
        </authorList>
    </citation>
    <scope>NUCLEOTIDE SEQUENCE [LARGE SCALE GENOMIC DNA]</scope>
    <source>
        <strain evidence="3">FT324</strain>
    </source>
</reference>
<protein>
    <submittedName>
        <fullName evidence="2">Uncharacterized protein</fullName>
    </submittedName>
</protein>